<dbReference type="PRINTS" id="PR00081">
    <property type="entry name" value="GDHRDH"/>
</dbReference>
<sequence length="270" mass="30411">MKLLFFPFLHYNRAELRQRLAGKTVLLTGASYGIGEALAEALAPTQAHLLLVARTEAKLREVQQRVEAQGGVATVLPCNLAQRDQVQALAAQLAAWPNGIDLVVNNAGHSIRRSIFASLERMHDFERTMELNYYAPVQLLLALIPGLVARQGQIINISAINVLLLPPPHWAAYQASKTAFDQWLRCVGPELQRRGVKTSSIYLPLVRTRMILPTKAYRHMPAMQPHQVAALICRAIIAQRRTYTPWWILPAQLAALLLREPWEAWLGRRR</sequence>
<reference evidence="6" key="1">
    <citation type="submission" date="2017-08" db="EMBL/GenBank/DDBJ databases">
        <authorList>
            <person name="Grouzdev D.S."/>
            <person name="Gaisin V.A."/>
            <person name="Rysina M.S."/>
            <person name="Gorlenko V.M."/>
        </authorList>
    </citation>
    <scope>NUCLEOTIDE SEQUENCE [LARGE SCALE GENOMIC DNA]</scope>
    <source>
        <strain evidence="6">Kir15-3F</strain>
    </source>
</reference>
<comment type="caution">
    <text evidence="5">The sequence shown here is derived from an EMBL/GenBank/DDBJ whole genome shotgun (WGS) entry which is preliminary data.</text>
</comment>
<dbReference type="PANTHER" id="PTHR44196">
    <property type="entry name" value="DEHYDROGENASE/REDUCTASE SDR FAMILY MEMBER 7B"/>
    <property type="match status" value="1"/>
</dbReference>
<dbReference type="PANTHER" id="PTHR44196:SF1">
    <property type="entry name" value="DEHYDROGENASE_REDUCTASE SDR FAMILY MEMBER 7B"/>
    <property type="match status" value="1"/>
</dbReference>
<dbReference type="SUPFAM" id="SSF51735">
    <property type="entry name" value="NAD(P)-binding Rossmann-fold domains"/>
    <property type="match status" value="1"/>
</dbReference>
<name>A0A2A6REZ8_9CHLR</name>
<organism evidence="5 6">
    <name type="scientific">Candidatus Viridilinea mediisalina</name>
    <dbReference type="NCBI Taxonomy" id="2024553"/>
    <lineage>
        <taxon>Bacteria</taxon>
        <taxon>Bacillati</taxon>
        <taxon>Chloroflexota</taxon>
        <taxon>Chloroflexia</taxon>
        <taxon>Chloroflexales</taxon>
        <taxon>Chloroflexineae</taxon>
        <taxon>Oscillochloridaceae</taxon>
        <taxon>Candidatus Viridilinea</taxon>
    </lineage>
</organism>
<feature type="domain" description="Ketoreductase" evidence="4">
    <location>
        <begin position="23"/>
        <end position="209"/>
    </location>
</feature>
<dbReference type="GO" id="GO:0016020">
    <property type="term" value="C:membrane"/>
    <property type="evidence" value="ECO:0007669"/>
    <property type="project" value="TreeGrafter"/>
</dbReference>
<dbReference type="InterPro" id="IPR036291">
    <property type="entry name" value="NAD(P)-bd_dom_sf"/>
</dbReference>
<dbReference type="InterPro" id="IPR057326">
    <property type="entry name" value="KR_dom"/>
</dbReference>
<dbReference type="OrthoDB" id="9808814at2"/>
<dbReference type="EMBL" id="NQWI01000120">
    <property type="protein sequence ID" value="PDW01657.1"/>
    <property type="molecule type" value="Genomic_DNA"/>
</dbReference>
<keyword evidence="6" id="KW-1185">Reference proteome</keyword>
<dbReference type="PRINTS" id="PR00080">
    <property type="entry name" value="SDRFAMILY"/>
</dbReference>
<evidence type="ECO:0000256" key="3">
    <source>
        <dbReference type="RuleBase" id="RU000363"/>
    </source>
</evidence>
<accession>A0A2A6REZ8</accession>
<dbReference type="GO" id="GO:0016491">
    <property type="term" value="F:oxidoreductase activity"/>
    <property type="evidence" value="ECO:0007669"/>
    <property type="project" value="UniProtKB-KW"/>
</dbReference>
<keyword evidence="2" id="KW-0560">Oxidoreductase</keyword>
<dbReference type="RefSeq" id="WP_097645488.1">
    <property type="nucleotide sequence ID" value="NZ_NQWI01000120.1"/>
</dbReference>
<dbReference type="SMART" id="SM00822">
    <property type="entry name" value="PKS_KR"/>
    <property type="match status" value="1"/>
</dbReference>
<gene>
    <name evidence="5" type="ORF">CJ255_18030</name>
</gene>
<evidence type="ECO:0000313" key="5">
    <source>
        <dbReference type="EMBL" id="PDW01657.1"/>
    </source>
</evidence>
<protein>
    <submittedName>
        <fullName evidence="5">Epimerase</fullName>
    </submittedName>
</protein>
<dbReference type="InterPro" id="IPR002347">
    <property type="entry name" value="SDR_fam"/>
</dbReference>
<evidence type="ECO:0000313" key="6">
    <source>
        <dbReference type="Proteomes" id="UP000220527"/>
    </source>
</evidence>
<dbReference type="Proteomes" id="UP000220527">
    <property type="component" value="Unassembled WGS sequence"/>
</dbReference>
<proteinExistence type="inferred from homology"/>
<evidence type="ECO:0000259" key="4">
    <source>
        <dbReference type="SMART" id="SM00822"/>
    </source>
</evidence>
<evidence type="ECO:0000256" key="2">
    <source>
        <dbReference type="ARBA" id="ARBA00023002"/>
    </source>
</evidence>
<dbReference type="Gene3D" id="3.40.50.720">
    <property type="entry name" value="NAD(P)-binding Rossmann-like Domain"/>
    <property type="match status" value="1"/>
</dbReference>
<evidence type="ECO:0000256" key="1">
    <source>
        <dbReference type="ARBA" id="ARBA00006484"/>
    </source>
</evidence>
<comment type="similarity">
    <text evidence="1 3">Belongs to the short-chain dehydrogenases/reductases (SDR) family.</text>
</comment>
<dbReference type="AlphaFoldDB" id="A0A2A6REZ8"/>
<dbReference type="Pfam" id="PF00106">
    <property type="entry name" value="adh_short"/>
    <property type="match status" value="1"/>
</dbReference>